<dbReference type="InParanoid" id="A0A0C3D3S5"/>
<organism evidence="2 3">
    <name type="scientific">Oidiodendron maius (strain Zn)</name>
    <dbReference type="NCBI Taxonomy" id="913774"/>
    <lineage>
        <taxon>Eukaryota</taxon>
        <taxon>Fungi</taxon>
        <taxon>Dikarya</taxon>
        <taxon>Ascomycota</taxon>
        <taxon>Pezizomycotina</taxon>
        <taxon>Leotiomycetes</taxon>
        <taxon>Leotiomycetes incertae sedis</taxon>
        <taxon>Myxotrichaceae</taxon>
        <taxon>Oidiodendron</taxon>
    </lineage>
</organism>
<reference evidence="3" key="2">
    <citation type="submission" date="2015-01" db="EMBL/GenBank/DDBJ databases">
        <title>Evolutionary Origins and Diversification of the Mycorrhizal Mutualists.</title>
        <authorList>
            <consortium name="DOE Joint Genome Institute"/>
            <consortium name="Mycorrhizal Genomics Consortium"/>
            <person name="Kohler A."/>
            <person name="Kuo A."/>
            <person name="Nagy L.G."/>
            <person name="Floudas D."/>
            <person name="Copeland A."/>
            <person name="Barry K.W."/>
            <person name="Cichocki N."/>
            <person name="Veneault-Fourrey C."/>
            <person name="LaButti K."/>
            <person name="Lindquist E.A."/>
            <person name="Lipzen A."/>
            <person name="Lundell T."/>
            <person name="Morin E."/>
            <person name="Murat C."/>
            <person name="Riley R."/>
            <person name="Ohm R."/>
            <person name="Sun H."/>
            <person name="Tunlid A."/>
            <person name="Henrissat B."/>
            <person name="Grigoriev I.V."/>
            <person name="Hibbett D.S."/>
            <person name="Martin F."/>
        </authorList>
    </citation>
    <scope>NUCLEOTIDE SEQUENCE [LARGE SCALE GENOMIC DNA]</scope>
    <source>
        <strain evidence="3">Zn</strain>
    </source>
</reference>
<evidence type="ECO:0000313" key="3">
    <source>
        <dbReference type="Proteomes" id="UP000054321"/>
    </source>
</evidence>
<gene>
    <name evidence="2" type="ORF">OIDMADRAFT_183302</name>
</gene>
<reference evidence="2 3" key="1">
    <citation type="submission" date="2014-04" db="EMBL/GenBank/DDBJ databases">
        <authorList>
            <consortium name="DOE Joint Genome Institute"/>
            <person name="Kuo A."/>
            <person name="Martino E."/>
            <person name="Perotto S."/>
            <person name="Kohler A."/>
            <person name="Nagy L.G."/>
            <person name="Floudas D."/>
            <person name="Copeland A."/>
            <person name="Barry K.W."/>
            <person name="Cichocki N."/>
            <person name="Veneault-Fourrey C."/>
            <person name="LaButti K."/>
            <person name="Lindquist E.A."/>
            <person name="Lipzen A."/>
            <person name="Lundell T."/>
            <person name="Morin E."/>
            <person name="Murat C."/>
            <person name="Sun H."/>
            <person name="Tunlid A."/>
            <person name="Henrissat B."/>
            <person name="Grigoriev I.V."/>
            <person name="Hibbett D.S."/>
            <person name="Martin F."/>
            <person name="Nordberg H.P."/>
            <person name="Cantor M.N."/>
            <person name="Hua S.X."/>
        </authorList>
    </citation>
    <scope>NUCLEOTIDE SEQUENCE [LARGE SCALE GENOMIC DNA]</scope>
    <source>
        <strain evidence="2 3">Zn</strain>
    </source>
</reference>
<name>A0A0C3D3S5_OIDMZ</name>
<dbReference type="AlphaFoldDB" id="A0A0C3D3S5"/>
<dbReference type="HOGENOM" id="CLU_1058057_0_0_1"/>
<feature type="region of interest" description="Disordered" evidence="1">
    <location>
        <begin position="69"/>
        <end position="89"/>
    </location>
</feature>
<evidence type="ECO:0000256" key="1">
    <source>
        <dbReference type="SAM" id="MobiDB-lite"/>
    </source>
</evidence>
<protein>
    <submittedName>
        <fullName evidence="2">Uncharacterized protein</fullName>
    </submittedName>
</protein>
<keyword evidence="3" id="KW-1185">Reference proteome</keyword>
<dbReference type="Proteomes" id="UP000054321">
    <property type="component" value="Unassembled WGS sequence"/>
</dbReference>
<accession>A0A0C3D3S5</accession>
<proteinExistence type="predicted"/>
<sequence>MLEEEIVRLRVYEKSFHLLQWQASALFRKLAGDSVPLPSCPSEGGTSTLSKDATLSTSRPQILIWESTTGSTNDRQPQDFHPTPLGHFRPAPTGGPVNSLLRNPQVGIDFVLMLEWGYMRHLGQECINNTVQKLCERDIPDQVLQACLKLWQDVQPGYSGHIESSIVIEQLLQSSLDLGLQDGEITPVQVWDIIRSLPVLERVSVQTMGQVTAELCQHVKHEGSVTALDRQIVISILERLLLPTVCTSSTTPAKYPSLCSQPV</sequence>
<evidence type="ECO:0000313" key="2">
    <source>
        <dbReference type="EMBL" id="KIM96572.1"/>
    </source>
</evidence>
<dbReference type="EMBL" id="KN832884">
    <property type="protein sequence ID" value="KIM96572.1"/>
    <property type="molecule type" value="Genomic_DNA"/>
</dbReference>